<name>A0A6J5LQM3_9CAUD</name>
<dbReference type="EMBL" id="LR796325">
    <property type="protein sequence ID" value="CAB4136835.1"/>
    <property type="molecule type" value="Genomic_DNA"/>
</dbReference>
<evidence type="ECO:0000313" key="3">
    <source>
        <dbReference type="EMBL" id="CAB4172902.1"/>
    </source>
</evidence>
<evidence type="ECO:0000313" key="7">
    <source>
        <dbReference type="EMBL" id="CAB5229768.1"/>
    </source>
</evidence>
<evidence type="ECO:0000313" key="5">
    <source>
        <dbReference type="EMBL" id="CAB4204253.1"/>
    </source>
</evidence>
<evidence type="ECO:0000313" key="1">
    <source>
        <dbReference type="EMBL" id="CAB4136835.1"/>
    </source>
</evidence>
<reference evidence="1" key="1">
    <citation type="submission" date="2020-04" db="EMBL/GenBank/DDBJ databases">
        <authorList>
            <person name="Chiriac C."/>
            <person name="Salcher M."/>
            <person name="Ghai R."/>
            <person name="Kavagutti S V."/>
        </authorList>
    </citation>
    <scope>NUCLEOTIDE SEQUENCE</scope>
</reference>
<evidence type="ECO:0000313" key="6">
    <source>
        <dbReference type="EMBL" id="CAB4215291.1"/>
    </source>
</evidence>
<dbReference type="EMBL" id="LR797340">
    <property type="protein sequence ID" value="CAB4204253.1"/>
    <property type="molecule type" value="Genomic_DNA"/>
</dbReference>
<dbReference type="EMBL" id="LR796895">
    <property type="protein sequence ID" value="CAB4172902.1"/>
    <property type="molecule type" value="Genomic_DNA"/>
</dbReference>
<dbReference type="EMBL" id="LR798416">
    <property type="protein sequence ID" value="CAB5229768.1"/>
    <property type="molecule type" value="Genomic_DNA"/>
</dbReference>
<organism evidence="1">
    <name type="scientific">uncultured Caudovirales phage</name>
    <dbReference type="NCBI Taxonomy" id="2100421"/>
    <lineage>
        <taxon>Viruses</taxon>
        <taxon>Duplodnaviria</taxon>
        <taxon>Heunggongvirae</taxon>
        <taxon>Uroviricota</taxon>
        <taxon>Caudoviricetes</taxon>
        <taxon>Peduoviridae</taxon>
        <taxon>Maltschvirus</taxon>
        <taxon>Maltschvirus maltsch</taxon>
    </lineage>
</organism>
<dbReference type="EMBL" id="LR796589">
    <property type="protein sequence ID" value="CAB4152673.1"/>
    <property type="molecule type" value="Genomic_DNA"/>
</dbReference>
<evidence type="ECO:0000313" key="2">
    <source>
        <dbReference type="EMBL" id="CAB4152673.1"/>
    </source>
</evidence>
<accession>A0A6J5LQM3</accession>
<sequence>MENNYPDTPDGLHAKELNAWSKEQGRIITEQIIKQEQMETELTKKQLESVWFLTYTLLSNAGFEIYIDENGDGSMTVGHKNYEMVYDINGDKKLITK</sequence>
<gene>
    <name evidence="4" type="ORF">UFOVP1114_35</name>
    <name evidence="5" type="ORF">UFOVP1386_35</name>
    <name evidence="6" type="ORF">UFOVP1479_12</name>
    <name evidence="7" type="ORF">UFOVP1564_14</name>
    <name evidence="1" type="ORF">UFOVP310_14</name>
    <name evidence="2" type="ORF">UFOVP619_31</name>
    <name evidence="3" type="ORF">UFOVP947_15</name>
</gene>
<dbReference type="EMBL" id="LR797427">
    <property type="protein sequence ID" value="CAB4215291.1"/>
    <property type="molecule type" value="Genomic_DNA"/>
</dbReference>
<proteinExistence type="predicted"/>
<dbReference type="EMBL" id="LR797070">
    <property type="protein sequence ID" value="CAB4184765.1"/>
    <property type="molecule type" value="Genomic_DNA"/>
</dbReference>
<evidence type="ECO:0000313" key="4">
    <source>
        <dbReference type="EMBL" id="CAB4184765.1"/>
    </source>
</evidence>
<protein>
    <submittedName>
        <fullName evidence="1">Uncharacterized protein</fullName>
    </submittedName>
</protein>